<keyword evidence="6 12" id="KW-1003">Cell membrane</keyword>
<dbReference type="NCBIfam" id="TIGR03141">
    <property type="entry name" value="cytochro_ccmD"/>
    <property type="match status" value="1"/>
</dbReference>
<dbReference type="GO" id="GO:0017004">
    <property type="term" value="P:cytochrome complex assembly"/>
    <property type="evidence" value="ECO:0007669"/>
    <property type="project" value="UniProtKB-KW"/>
</dbReference>
<sequence length="52" mass="5698">MMPDLGKYAVTVLSSYGVTLVLLAGLVALSWARHQRVRRALQQAEARTGREG</sequence>
<gene>
    <name evidence="13" type="primary">ccmD</name>
    <name evidence="13" type="ORF">GCM10011452_03170</name>
</gene>
<name>A0A918MGV9_9RHOB</name>
<keyword evidence="14" id="KW-1185">Reference proteome</keyword>
<keyword evidence="9 12" id="KW-0201">Cytochrome c-type biogenesis</keyword>
<evidence type="ECO:0000256" key="8">
    <source>
        <dbReference type="ARBA" id="ARBA00022692"/>
    </source>
</evidence>
<organism evidence="13 14">
    <name type="scientific">Gemmobacter lanyuensis</name>
    <dbReference type="NCBI Taxonomy" id="1054497"/>
    <lineage>
        <taxon>Bacteria</taxon>
        <taxon>Pseudomonadati</taxon>
        <taxon>Pseudomonadota</taxon>
        <taxon>Alphaproteobacteria</taxon>
        <taxon>Rhodobacterales</taxon>
        <taxon>Paracoccaceae</taxon>
        <taxon>Gemmobacter</taxon>
    </lineage>
</organism>
<proteinExistence type="inferred from homology"/>
<dbReference type="EMBL" id="BMYQ01000001">
    <property type="protein sequence ID" value="GGW21643.1"/>
    <property type="molecule type" value="Genomic_DNA"/>
</dbReference>
<evidence type="ECO:0000256" key="12">
    <source>
        <dbReference type="RuleBase" id="RU363101"/>
    </source>
</evidence>
<evidence type="ECO:0000256" key="1">
    <source>
        <dbReference type="ARBA" id="ARBA00002442"/>
    </source>
</evidence>
<evidence type="ECO:0000256" key="4">
    <source>
        <dbReference type="ARBA" id="ARBA00016461"/>
    </source>
</evidence>
<reference evidence="13" key="2">
    <citation type="submission" date="2020-09" db="EMBL/GenBank/DDBJ databases">
        <authorList>
            <person name="Sun Q."/>
            <person name="Kim S."/>
        </authorList>
    </citation>
    <scope>NUCLEOTIDE SEQUENCE</scope>
    <source>
        <strain evidence="13">KCTC 23714</strain>
    </source>
</reference>
<comment type="function">
    <text evidence="1 12">Required for the export of heme to the periplasm for the biogenesis of c-type cytochromes.</text>
</comment>
<evidence type="ECO:0000256" key="10">
    <source>
        <dbReference type="ARBA" id="ARBA00022989"/>
    </source>
</evidence>
<evidence type="ECO:0000313" key="13">
    <source>
        <dbReference type="EMBL" id="GGW21643.1"/>
    </source>
</evidence>
<accession>A0A918MGV9</accession>
<keyword evidence="7 12" id="KW-0997">Cell inner membrane</keyword>
<comment type="similarity">
    <text evidence="3 12">Belongs to the CcmD/CycX/HelD family.</text>
</comment>
<evidence type="ECO:0000256" key="3">
    <source>
        <dbReference type="ARBA" id="ARBA00008741"/>
    </source>
</evidence>
<comment type="caution">
    <text evidence="13">The sequence shown here is derived from an EMBL/GenBank/DDBJ whole genome shotgun (WGS) entry which is preliminary data.</text>
</comment>
<keyword evidence="8 12" id="KW-0812">Transmembrane</keyword>
<evidence type="ECO:0000256" key="7">
    <source>
        <dbReference type="ARBA" id="ARBA00022519"/>
    </source>
</evidence>
<dbReference type="Proteomes" id="UP000628984">
    <property type="component" value="Unassembled WGS sequence"/>
</dbReference>
<dbReference type="AlphaFoldDB" id="A0A918MGV9"/>
<evidence type="ECO:0000256" key="11">
    <source>
        <dbReference type="ARBA" id="ARBA00023136"/>
    </source>
</evidence>
<evidence type="ECO:0000256" key="5">
    <source>
        <dbReference type="ARBA" id="ARBA00022448"/>
    </source>
</evidence>
<dbReference type="GO" id="GO:0005886">
    <property type="term" value="C:plasma membrane"/>
    <property type="evidence" value="ECO:0007669"/>
    <property type="project" value="UniProtKB-SubCell"/>
</dbReference>
<evidence type="ECO:0000313" key="14">
    <source>
        <dbReference type="Proteomes" id="UP000628984"/>
    </source>
</evidence>
<dbReference type="RefSeq" id="WP_189632046.1">
    <property type="nucleotide sequence ID" value="NZ_BMYQ01000001.1"/>
</dbReference>
<dbReference type="GO" id="GO:0015886">
    <property type="term" value="P:heme transport"/>
    <property type="evidence" value="ECO:0007669"/>
    <property type="project" value="InterPro"/>
</dbReference>
<dbReference type="InterPro" id="IPR007078">
    <property type="entry name" value="Haem_export_protD_CcmD"/>
</dbReference>
<comment type="subcellular location">
    <subcellularLocation>
        <location evidence="2 12">Cell inner membrane</location>
        <topology evidence="2 12">Single-pass membrane protein</topology>
    </subcellularLocation>
</comment>
<protein>
    <recommendedName>
        <fullName evidence="4 12">Heme exporter protein D</fullName>
    </recommendedName>
</protein>
<evidence type="ECO:0000256" key="9">
    <source>
        <dbReference type="ARBA" id="ARBA00022748"/>
    </source>
</evidence>
<feature type="transmembrane region" description="Helical" evidence="12">
    <location>
        <begin position="12"/>
        <end position="32"/>
    </location>
</feature>
<dbReference type="Pfam" id="PF04995">
    <property type="entry name" value="CcmD"/>
    <property type="match status" value="1"/>
</dbReference>
<reference evidence="13" key="1">
    <citation type="journal article" date="2014" name="Int. J. Syst. Evol. Microbiol.">
        <title>Complete genome sequence of Corynebacterium casei LMG S-19264T (=DSM 44701T), isolated from a smear-ripened cheese.</title>
        <authorList>
            <consortium name="US DOE Joint Genome Institute (JGI-PGF)"/>
            <person name="Walter F."/>
            <person name="Albersmeier A."/>
            <person name="Kalinowski J."/>
            <person name="Ruckert C."/>
        </authorList>
    </citation>
    <scope>NUCLEOTIDE SEQUENCE</scope>
    <source>
        <strain evidence="13">KCTC 23714</strain>
    </source>
</reference>
<evidence type="ECO:0000256" key="6">
    <source>
        <dbReference type="ARBA" id="ARBA00022475"/>
    </source>
</evidence>
<evidence type="ECO:0000256" key="2">
    <source>
        <dbReference type="ARBA" id="ARBA00004377"/>
    </source>
</evidence>
<keyword evidence="11 12" id="KW-0472">Membrane</keyword>
<keyword evidence="5 12" id="KW-0813">Transport</keyword>
<keyword evidence="10 12" id="KW-1133">Transmembrane helix</keyword>